<evidence type="ECO:0000313" key="3">
    <source>
        <dbReference type="Proteomes" id="UP001595477"/>
    </source>
</evidence>
<name>A0ABV7JZ21_9ALTE</name>
<proteinExistence type="predicted"/>
<organism evidence="2 3">
    <name type="scientific">Alteromonas oceani</name>
    <dbReference type="NCBI Taxonomy" id="2071609"/>
    <lineage>
        <taxon>Bacteria</taxon>
        <taxon>Pseudomonadati</taxon>
        <taxon>Pseudomonadota</taxon>
        <taxon>Gammaproteobacteria</taxon>
        <taxon>Alteromonadales</taxon>
        <taxon>Alteromonadaceae</taxon>
        <taxon>Alteromonas/Salinimonas group</taxon>
        <taxon>Alteromonas</taxon>
    </lineage>
</organism>
<gene>
    <name evidence="2" type="ORF">ACFOEW_16100</name>
</gene>
<dbReference type="Proteomes" id="UP001595477">
    <property type="component" value="Unassembled WGS sequence"/>
</dbReference>
<comment type="caution">
    <text evidence="2">The sequence shown here is derived from an EMBL/GenBank/DDBJ whole genome shotgun (WGS) entry which is preliminary data.</text>
</comment>
<dbReference type="EMBL" id="JBHRSX010000086">
    <property type="protein sequence ID" value="MFC3203330.1"/>
    <property type="molecule type" value="Genomic_DNA"/>
</dbReference>
<keyword evidence="1" id="KW-0812">Transmembrane</keyword>
<keyword evidence="1" id="KW-1133">Transmembrane helix</keyword>
<keyword evidence="1" id="KW-0472">Membrane</keyword>
<evidence type="ECO:0000256" key="1">
    <source>
        <dbReference type="SAM" id="Phobius"/>
    </source>
</evidence>
<evidence type="ECO:0000313" key="2">
    <source>
        <dbReference type="EMBL" id="MFC3203330.1"/>
    </source>
</evidence>
<feature type="transmembrane region" description="Helical" evidence="1">
    <location>
        <begin position="89"/>
        <end position="110"/>
    </location>
</feature>
<keyword evidence="3" id="KW-1185">Reference proteome</keyword>
<protein>
    <submittedName>
        <fullName evidence="2">Uncharacterized protein</fullName>
    </submittedName>
</protein>
<dbReference type="RefSeq" id="WP_164464788.1">
    <property type="nucleotide sequence ID" value="NZ_JBHRSX010000086.1"/>
</dbReference>
<feature type="transmembrane region" description="Helical" evidence="1">
    <location>
        <begin position="53"/>
        <end position="77"/>
    </location>
</feature>
<sequence>MKTFRYTAPESGTVTLSNRTRIAGTYFNAFISFLILVPYLSLCLASISAFGGIYVLGMLWLFVVSPVLIVLQLAFCVKAVKLGTIGWKSHARSLALVAISYLLLAIGLFGNDCAVSA</sequence>
<reference evidence="3" key="1">
    <citation type="journal article" date="2019" name="Int. J. Syst. Evol. Microbiol.">
        <title>The Global Catalogue of Microorganisms (GCM) 10K type strain sequencing project: providing services to taxonomists for standard genome sequencing and annotation.</title>
        <authorList>
            <consortium name="The Broad Institute Genomics Platform"/>
            <consortium name="The Broad Institute Genome Sequencing Center for Infectious Disease"/>
            <person name="Wu L."/>
            <person name="Ma J."/>
        </authorList>
    </citation>
    <scope>NUCLEOTIDE SEQUENCE [LARGE SCALE GENOMIC DNA]</scope>
    <source>
        <strain evidence="3">KCTC 52449</strain>
    </source>
</reference>
<accession>A0ABV7JZ21</accession>
<feature type="transmembrane region" description="Helical" evidence="1">
    <location>
        <begin position="26"/>
        <end position="47"/>
    </location>
</feature>